<feature type="domain" description="Thioredoxin" evidence="5">
    <location>
        <begin position="17"/>
        <end position="154"/>
    </location>
</feature>
<organism evidence="6 7">
    <name type="scientific">Persephonella atlantica</name>
    <dbReference type="NCBI Taxonomy" id="2699429"/>
    <lineage>
        <taxon>Bacteria</taxon>
        <taxon>Pseudomonadati</taxon>
        <taxon>Aquificota</taxon>
        <taxon>Aquificia</taxon>
        <taxon>Aquificales</taxon>
        <taxon>Hydrogenothermaceae</taxon>
        <taxon>Persephonella</taxon>
    </lineage>
</organism>
<dbReference type="PROSITE" id="PS51352">
    <property type="entry name" value="THIOREDOXIN_2"/>
    <property type="match status" value="1"/>
</dbReference>
<evidence type="ECO:0000259" key="5">
    <source>
        <dbReference type="PROSITE" id="PS51352"/>
    </source>
</evidence>
<reference evidence="6 7" key="1">
    <citation type="journal article" date="2021" name="Syst. Appl. Microbiol.">
        <title>Persephonella atlantica sp. nov.: How to adapt to physico-chemical gradients in high temperature hydrothermal habitats.</title>
        <authorList>
            <person name="Francois D.X."/>
            <person name="Godfroy A."/>
            <person name="Mathien C."/>
            <person name="Aube J."/>
            <person name="Cathalot C."/>
            <person name="Lesongeur F."/>
            <person name="L'Haridon S."/>
            <person name="Philippon X."/>
            <person name="Roussel E.G."/>
        </authorList>
    </citation>
    <scope>NUCLEOTIDE SEQUENCE [LARGE SCALE GENOMIC DNA]</scope>
    <source>
        <strain evidence="6 7">MO1340</strain>
    </source>
</reference>
<evidence type="ECO:0000256" key="2">
    <source>
        <dbReference type="ARBA" id="ARBA00022748"/>
    </source>
</evidence>
<evidence type="ECO:0000313" key="7">
    <source>
        <dbReference type="Proteomes" id="UP000772812"/>
    </source>
</evidence>
<protein>
    <submittedName>
        <fullName evidence="6">TlpA family protein disulfide reductase</fullName>
    </submittedName>
</protein>
<proteinExistence type="predicted"/>
<comment type="caution">
    <text evidence="6">The sequence shown here is derived from an EMBL/GenBank/DDBJ whole genome shotgun (WGS) entry which is preliminary data.</text>
</comment>
<dbReference type="InterPro" id="IPR013766">
    <property type="entry name" value="Thioredoxin_domain"/>
</dbReference>
<dbReference type="RefSeq" id="WP_200673470.1">
    <property type="nucleotide sequence ID" value="NZ_JAACYA010000001.1"/>
</dbReference>
<dbReference type="Proteomes" id="UP000772812">
    <property type="component" value="Unassembled WGS sequence"/>
</dbReference>
<name>A0ABS1GGN7_9AQUI</name>
<keyword evidence="4" id="KW-0676">Redox-active center</keyword>
<keyword evidence="2" id="KW-0201">Cytochrome c-type biogenesis</keyword>
<keyword evidence="7" id="KW-1185">Reference proteome</keyword>
<comment type="subcellular location">
    <subcellularLocation>
        <location evidence="1">Cell envelope</location>
    </subcellularLocation>
</comment>
<dbReference type="SUPFAM" id="SSF52833">
    <property type="entry name" value="Thioredoxin-like"/>
    <property type="match status" value="1"/>
</dbReference>
<accession>A0ABS1GGN7</accession>
<dbReference type="InterPro" id="IPR050553">
    <property type="entry name" value="Thioredoxin_ResA/DsbE_sf"/>
</dbReference>
<evidence type="ECO:0000313" key="6">
    <source>
        <dbReference type="EMBL" id="MBK3332080.1"/>
    </source>
</evidence>
<keyword evidence="3" id="KW-1015">Disulfide bond</keyword>
<evidence type="ECO:0000256" key="3">
    <source>
        <dbReference type="ARBA" id="ARBA00023157"/>
    </source>
</evidence>
<dbReference type="InterPro" id="IPR036249">
    <property type="entry name" value="Thioredoxin-like_sf"/>
</dbReference>
<sequence>MINIVAALIVSISVAFSSYGKSLENIKFTDTNGRTVYLSQLKGKPVVLVFWQLYCHACKKELPAVSKIAKQYKGKAHFYAVVIGTSDILQIEEKKREWKFDLPVLIADYKVRSEFGIFGTPITVILDKNLKVVRKIIGSGREKSIIKVLKRVAQE</sequence>
<evidence type="ECO:0000256" key="4">
    <source>
        <dbReference type="ARBA" id="ARBA00023284"/>
    </source>
</evidence>
<evidence type="ECO:0000256" key="1">
    <source>
        <dbReference type="ARBA" id="ARBA00004196"/>
    </source>
</evidence>
<dbReference type="PANTHER" id="PTHR42852">
    <property type="entry name" value="THIOL:DISULFIDE INTERCHANGE PROTEIN DSBE"/>
    <property type="match status" value="1"/>
</dbReference>
<dbReference type="Pfam" id="PF00578">
    <property type="entry name" value="AhpC-TSA"/>
    <property type="match status" value="1"/>
</dbReference>
<gene>
    <name evidence="6" type="ORF">GWK41_03230</name>
</gene>
<dbReference type="EMBL" id="JAACYA010000001">
    <property type="protein sequence ID" value="MBK3332080.1"/>
    <property type="molecule type" value="Genomic_DNA"/>
</dbReference>
<dbReference type="Gene3D" id="3.40.30.10">
    <property type="entry name" value="Glutaredoxin"/>
    <property type="match status" value="1"/>
</dbReference>
<dbReference type="InterPro" id="IPR000866">
    <property type="entry name" value="AhpC/TSA"/>
</dbReference>
<dbReference type="PANTHER" id="PTHR42852:SF6">
    <property type="entry name" value="THIOL:DISULFIDE INTERCHANGE PROTEIN DSBE"/>
    <property type="match status" value="1"/>
</dbReference>
<dbReference type="CDD" id="cd02966">
    <property type="entry name" value="TlpA_like_family"/>
    <property type="match status" value="1"/>
</dbReference>